<organism evidence="5 6">
    <name type="scientific">Bordetella genomosp. 13</name>
    <dbReference type="NCBI Taxonomy" id="463040"/>
    <lineage>
        <taxon>Bacteria</taxon>
        <taxon>Pseudomonadati</taxon>
        <taxon>Pseudomonadota</taxon>
        <taxon>Betaproteobacteria</taxon>
        <taxon>Burkholderiales</taxon>
        <taxon>Alcaligenaceae</taxon>
        <taxon>Bordetella</taxon>
    </lineage>
</organism>
<dbReference type="InterPro" id="IPR003660">
    <property type="entry name" value="HAMP_dom"/>
</dbReference>
<evidence type="ECO:0000313" key="5">
    <source>
        <dbReference type="EMBL" id="ARP97580.1"/>
    </source>
</evidence>
<dbReference type="GO" id="GO:0016791">
    <property type="term" value="F:phosphatase activity"/>
    <property type="evidence" value="ECO:0007669"/>
    <property type="project" value="TreeGrafter"/>
</dbReference>
<dbReference type="PANTHER" id="PTHR43156">
    <property type="entry name" value="STAGE II SPORULATION PROTEIN E-RELATED"/>
    <property type="match status" value="1"/>
</dbReference>
<keyword evidence="5" id="KW-0808">Transferase</keyword>
<dbReference type="InterPro" id="IPR052016">
    <property type="entry name" value="Bact_Sigma-Reg"/>
</dbReference>
<dbReference type="SUPFAM" id="SSF158472">
    <property type="entry name" value="HAMP domain-like"/>
    <property type="match status" value="1"/>
</dbReference>
<dbReference type="GO" id="GO:0007165">
    <property type="term" value="P:signal transduction"/>
    <property type="evidence" value="ECO:0007669"/>
    <property type="project" value="InterPro"/>
</dbReference>
<dbReference type="GO" id="GO:0016020">
    <property type="term" value="C:membrane"/>
    <property type="evidence" value="ECO:0007669"/>
    <property type="project" value="InterPro"/>
</dbReference>
<feature type="transmembrane region" description="Helical" evidence="3">
    <location>
        <begin position="299"/>
        <end position="322"/>
    </location>
</feature>
<dbReference type="PROSITE" id="PS50885">
    <property type="entry name" value="HAMP"/>
    <property type="match status" value="1"/>
</dbReference>
<keyword evidence="5" id="KW-0418">Kinase</keyword>
<dbReference type="InterPro" id="IPR036457">
    <property type="entry name" value="PPM-type-like_dom_sf"/>
</dbReference>
<accession>A0A1W6ZKA8</accession>
<keyword evidence="1" id="KW-0378">Hydrolase</keyword>
<dbReference type="PANTHER" id="PTHR43156:SF9">
    <property type="entry name" value="HAMP DOMAIN-CONTAINING PROTEIN"/>
    <property type="match status" value="1"/>
</dbReference>
<reference evidence="5 6" key="1">
    <citation type="submission" date="2017-05" db="EMBL/GenBank/DDBJ databases">
        <title>Complete and WGS of Bordetella genogroups.</title>
        <authorList>
            <person name="Spilker T."/>
            <person name="LiPuma J."/>
        </authorList>
    </citation>
    <scope>NUCLEOTIDE SEQUENCE [LARGE SCALE GENOMIC DNA]</scope>
    <source>
        <strain evidence="5 6">AU7206</strain>
    </source>
</reference>
<dbReference type="CDD" id="cd06225">
    <property type="entry name" value="HAMP"/>
    <property type="match status" value="1"/>
</dbReference>
<dbReference type="EMBL" id="CP021111">
    <property type="protein sequence ID" value="ARP97580.1"/>
    <property type="molecule type" value="Genomic_DNA"/>
</dbReference>
<dbReference type="Gene3D" id="6.10.340.10">
    <property type="match status" value="1"/>
</dbReference>
<dbReference type="GO" id="GO:0016301">
    <property type="term" value="F:kinase activity"/>
    <property type="evidence" value="ECO:0007669"/>
    <property type="project" value="UniProtKB-KW"/>
</dbReference>
<dbReference type="Pfam" id="PF00672">
    <property type="entry name" value="HAMP"/>
    <property type="match status" value="1"/>
</dbReference>
<sequence length="650" mass="71711">MALALACLIALIPAGLIGWQVFDSVREHFGRAYAENVTMLNRQKIVAPVSRDLALSLRLADSEVTRRFLLNENDPAARELFFREADGYRGDLRSKSYFVISALSNNYYYSDRAQPTPMPPRYTLSPQTAEDAWFYASVRSQDAYNVNVNSDHQLKLTRVWINVQVRDKERVLGLAGSGLDLSSFLQEFITSGDEGVTPIIIDQAGAIQAYHDESRIAYNSGAMAGQRHSSVFDLIDARDDQPLQAALQRALADPQTVQTVWAGLDGKRQLLSVAYIPELRWHVLTAVDLGAARVVGAAWLWPAAIGVVLLVAAMLLGFGYAVERLMLRPLRRLQQSARAIANGSYDVTLPSAGQDEIGDLSRAFGVMAQKVRTHTEELESKVRERTRELENANREMAAAQKKIGDSIDYASLIQRAILPDRQLVRSLGEHHFVLWKPRDVVGGDFYVFRSDGPNCLLGVVDCAGHGVPGALMTMLARAAIDLAIADVGPSDPAAVLAGTDAAIRAMLADAQLPRTLAINTDAGLVYIDWAGQRLVYSGAKISLYASNGEVLEELPGARRALADKRPGEYENVELSLRSGWTYYLVTDGFLDQAGGEHGFGFGNRRFADMLMRHARQPLPEQALAFSQALDEYRGERPQRDDITLLSFRFE</sequence>
<dbReference type="Gene3D" id="3.60.40.10">
    <property type="entry name" value="PPM-type phosphatase domain"/>
    <property type="match status" value="1"/>
</dbReference>
<dbReference type="InterPro" id="IPR001932">
    <property type="entry name" value="PPM-type_phosphatase-like_dom"/>
</dbReference>
<dbReference type="SMART" id="SM00331">
    <property type="entry name" value="PP2C_SIG"/>
    <property type="match status" value="1"/>
</dbReference>
<evidence type="ECO:0000256" key="2">
    <source>
        <dbReference type="SAM" id="Coils"/>
    </source>
</evidence>
<proteinExistence type="predicted"/>
<keyword evidence="2" id="KW-0175">Coiled coil</keyword>
<name>A0A1W6ZKA8_9BORD</name>
<dbReference type="Proteomes" id="UP000194161">
    <property type="component" value="Chromosome"/>
</dbReference>
<dbReference type="SMART" id="SM00304">
    <property type="entry name" value="HAMP"/>
    <property type="match status" value="1"/>
</dbReference>
<gene>
    <name evidence="5" type="ORF">CAL15_21145</name>
</gene>
<dbReference type="Pfam" id="PF07228">
    <property type="entry name" value="SpoIIE"/>
    <property type="match status" value="1"/>
</dbReference>
<dbReference type="KEGG" id="bgm:CAL15_21145"/>
<evidence type="ECO:0000256" key="3">
    <source>
        <dbReference type="SAM" id="Phobius"/>
    </source>
</evidence>
<dbReference type="AlphaFoldDB" id="A0A1W6ZKA8"/>
<keyword evidence="6" id="KW-1185">Reference proteome</keyword>
<evidence type="ECO:0000313" key="6">
    <source>
        <dbReference type="Proteomes" id="UP000194161"/>
    </source>
</evidence>
<keyword evidence="3" id="KW-0812">Transmembrane</keyword>
<dbReference type="NCBIfam" id="NF038263">
    <property type="entry name" value="prot_phos_SiaA"/>
    <property type="match status" value="1"/>
</dbReference>
<keyword evidence="3" id="KW-0472">Membrane</keyword>
<keyword evidence="3" id="KW-1133">Transmembrane helix</keyword>
<dbReference type="STRING" id="463040.CAL15_21145"/>
<feature type="domain" description="HAMP" evidence="4">
    <location>
        <begin position="324"/>
        <end position="376"/>
    </location>
</feature>
<evidence type="ECO:0000259" key="4">
    <source>
        <dbReference type="PROSITE" id="PS50885"/>
    </source>
</evidence>
<feature type="coiled-coil region" evidence="2">
    <location>
        <begin position="375"/>
        <end position="402"/>
    </location>
</feature>
<protein>
    <submittedName>
        <fullName evidence="5">Histidine kinase</fullName>
    </submittedName>
</protein>
<evidence type="ECO:0000256" key="1">
    <source>
        <dbReference type="ARBA" id="ARBA00022801"/>
    </source>
</evidence>